<keyword evidence="2" id="KW-1185">Reference proteome</keyword>
<protein>
    <submittedName>
        <fullName evidence="1">Uncharacterized protein</fullName>
    </submittedName>
</protein>
<evidence type="ECO:0000313" key="2">
    <source>
        <dbReference type="Proteomes" id="UP001143910"/>
    </source>
</evidence>
<dbReference type="EMBL" id="JANJQO010000474">
    <property type="protein sequence ID" value="KAJ2977413.1"/>
    <property type="molecule type" value="Genomic_DNA"/>
</dbReference>
<reference evidence="1" key="1">
    <citation type="submission" date="2022-08" db="EMBL/GenBank/DDBJ databases">
        <title>Genome Sequence of Lecanicillium fungicola.</title>
        <authorList>
            <person name="Buettner E."/>
        </authorList>
    </citation>
    <scope>NUCLEOTIDE SEQUENCE</scope>
    <source>
        <strain evidence="1">Babe33</strain>
    </source>
</reference>
<proteinExistence type="predicted"/>
<sequence length="269" mass="29677">MATSAKSDPDATMVIRDITPSITTLSVPFEFAGGRVKSGGRATIVRLASGRLAIFSPVALTATVRSKLESLGTTQYIVAPNIAHHIHISAWAKAFPSAQIICGAGLVEKREQDPATRGTKFHHIFTQENSSQMEIANDFDNEFKWEYVTASSNQDIVFLHSPTKTLIQADLLLNLPSTEQYSKVRGGSSTGFLGRMVSSAFSTKGDMIWQKRALWHGVGSKKRESFSASMRNIQKWDFDRIIPCHGEVIETNAKGTWANLTEWFINGKK</sequence>
<organism evidence="1 2">
    <name type="scientific">Zarea fungicola</name>
    <dbReference type="NCBI Taxonomy" id="93591"/>
    <lineage>
        <taxon>Eukaryota</taxon>
        <taxon>Fungi</taxon>
        <taxon>Dikarya</taxon>
        <taxon>Ascomycota</taxon>
        <taxon>Pezizomycotina</taxon>
        <taxon>Sordariomycetes</taxon>
        <taxon>Hypocreomycetidae</taxon>
        <taxon>Hypocreales</taxon>
        <taxon>Cordycipitaceae</taxon>
        <taxon>Zarea</taxon>
    </lineage>
</organism>
<name>A0ACC1NEF0_9HYPO</name>
<accession>A0ACC1NEF0</accession>
<comment type="caution">
    <text evidence="1">The sequence shown here is derived from an EMBL/GenBank/DDBJ whole genome shotgun (WGS) entry which is preliminary data.</text>
</comment>
<gene>
    <name evidence="1" type="ORF">NQ176_g4385</name>
</gene>
<dbReference type="Proteomes" id="UP001143910">
    <property type="component" value="Unassembled WGS sequence"/>
</dbReference>
<evidence type="ECO:0000313" key="1">
    <source>
        <dbReference type="EMBL" id="KAJ2977413.1"/>
    </source>
</evidence>